<evidence type="ECO:0000313" key="2">
    <source>
        <dbReference type="EMBL" id="KAF3435871.1"/>
    </source>
</evidence>
<keyword evidence="1" id="KW-0472">Membrane</keyword>
<evidence type="ECO:0000256" key="1">
    <source>
        <dbReference type="SAM" id="Phobius"/>
    </source>
</evidence>
<comment type="caution">
    <text evidence="2">The sequence shown here is derived from an EMBL/GenBank/DDBJ whole genome shotgun (WGS) entry which is preliminary data.</text>
</comment>
<protein>
    <submittedName>
        <fullName evidence="2">Uncharacterized protein</fullName>
    </submittedName>
</protein>
<organism evidence="2 3">
    <name type="scientific">Rhamnella rubrinervis</name>
    <dbReference type="NCBI Taxonomy" id="2594499"/>
    <lineage>
        <taxon>Eukaryota</taxon>
        <taxon>Viridiplantae</taxon>
        <taxon>Streptophyta</taxon>
        <taxon>Embryophyta</taxon>
        <taxon>Tracheophyta</taxon>
        <taxon>Spermatophyta</taxon>
        <taxon>Magnoliopsida</taxon>
        <taxon>eudicotyledons</taxon>
        <taxon>Gunneridae</taxon>
        <taxon>Pentapetalae</taxon>
        <taxon>rosids</taxon>
        <taxon>fabids</taxon>
        <taxon>Rosales</taxon>
        <taxon>Rhamnaceae</taxon>
        <taxon>rhamnoid group</taxon>
        <taxon>Rhamneae</taxon>
        <taxon>Rhamnella</taxon>
    </lineage>
</organism>
<dbReference type="AlphaFoldDB" id="A0A8K0DW85"/>
<evidence type="ECO:0000313" key="3">
    <source>
        <dbReference type="Proteomes" id="UP000796880"/>
    </source>
</evidence>
<reference evidence="2" key="1">
    <citation type="submission" date="2020-03" db="EMBL/GenBank/DDBJ databases">
        <title>A high-quality chromosome-level genome assembly of a woody plant with both climbing and erect habits, Rhamnella rubrinervis.</title>
        <authorList>
            <person name="Lu Z."/>
            <person name="Yang Y."/>
            <person name="Zhu X."/>
            <person name="Sun Y."/>
        </authorList>
    </citation>
    <scope>NUCLEOTIDE SEQUENCE</scope>
    <source>
        <strain evidence="2">BYM</strain>
        <tissue evidence="2">Leaf</tissue>
    </source>
</reference>
<feature type="transmembrane region" description="Helical" evidence="1">
    <location>
        <begin position="6"/>
        <end position="26"/>
    </location>
</feature>
<keyword evidence="1" id="KW-0812">Transmembrane</keyword>
<feature type="transmembrane region" description="Helical" evidence="1">
    <location>
        <begin position="38"/>
        <end position="56"/>
    </location>
</feature>
<sequence length="57" mass="6179">MAFGANSASTCCCKFFVVFVSVRTLVHRFCNQRFSALLVFLCPLLSLSGIFVAVAAD</sequence>
<keyword evidence="1" id="KW-1133">Transmembrane helix</keyword>
<keyword evidence="3" id="KW-1185">Reference proteome</keyword>
<name>A0A8K0DW85_9ROSA</name>
<accession>A0A8K0DW85</accession>
<dbReference type="EMBL" id="VOIH02000010">
    <property type="protein sequence ID" value="KAF3435871.1"/>
    <property type="molecule type" value="Genomic_DNA"/>
</dbReference>
<proteinExistence type="predicted"/>
<gene>
    <name evidence="2" type="ORF">FNV43_RR22963</name>
</gene>
<dbReference type="Proteomes" id="UP000796880">
    <property type="component" value="Unassembled WGS sequence"/>
</dbReference>